<proteinExistence type="inferred from homology"/>
<evidence type="ECO:0000256" key="8">
    <source>
        <dbReference type="ARBA" id="ARBA00044793"/>
    </source>
</evidence>
<sequence length="583" mass="65730">MVEGKNSRLAAQQPQVSAARGTSYLILIQVVSRVLTFASNQLVLRRLSPEVFGVATQLELYYITVLFFSRECLRAAIQREPLARSSADVSEKKNPSSKDDKQASEQEREHAQDVSRSSQTVVNMSYLAIALGILLSGFLGICYHLWATTETASVPFFYQSVQLVGFSCIIELGTEPFFAVVLQRMLYKERAAVEMTAAFARSLATCGFTIWASWKGWYTGVLPFGLGYLAFACALLSGYSWQMLMRDKTRAFSFWLTPIQSRYEDIFIVGILYTKYKNRSGSQYLFDRFSRRLVWLGANMYLQSIVKHFLTQGDSMILAAFSTLEDQGIYALASNYGGLVARMVFQPIEESCRNIWTGQLNTTDKDSRSHKTYVEAAKSQLVNVMRTYSIFAILALSIGPSTIPIFLRFLIGSRWMSPKVQELLSTYCCYIPFLAFNGITEAFVSASASPSDMRRHAVWLSVFSACFCLVSFLLLNVVDSGAVGLVWANVINMSIRTIWSFFYIRKYLRQNNSDLQVSEFSPKLQTFGVLVLAASRRAVEPSPSYDDLFYNIFVLGFAAVCGIMTLFSERAFILAQYKSYFRA</sequence>
<dbReference type="Proteomes" id="UP000509510">
    <property type="component" value="Chromosome III"/>
</dbReference>
<feature type="transmembrane region" description="Helical" evidence="10">
    <location>
        <begin position="126"/>
        <end position="146"/>
    </location>
</feature>
<evidence type="ECO:0000256" key="10">
    <source>
        <dbReference type="RuleBase" id="RU365067"/>
    </source>
</evidence>
<feature type="transmembrane region" description="Helical" evidence="10">
    <location>
        <begin position="220"/>
        <end position="241"/>
    </location>
</feature>
<comment type="pathway">
    <text evidence="2">Protein modification; protein glycosylation.</text>
</comment>
<accession>A0A7H8QXW2</accession>
<gene>
    <name evidence="12" type="ORF">TRUGW13939_06088</name>
</gene>
<evidence type="ECO:0000256" key="11">
    <source>
        <dbReference type="SAM" id="MobiDB-lite"/>
    </source>
</evidence>
<evidence type="ECO:0000313" key="12">
    <source>
        <dbReference type="EMBL" id="QKX58960.1"/>
    </source>
</evidence>
<keyword evidence="7 10" id="KW-0472">Membrane</keyword>
<dbReference type="GeneID" id="55993584"/>
<feature type="transmembrane region" description="Helical" evidence="10">
    <location>
        <begin position="456"/>
        <end position="478"/>
    </location>
</feature>
<comment type="similarity">
    <text evidence="3 10">Belongs to the RFT1 family.</text>
</comment>
<evidence type="ECO:0000256" key="5">
    <source>
        <dbReference type="ARBA" id="ARBA00022824"/>
    </source>
</evidence>
<dbReference type="AlphaFoldDB" id="A0A7H8QXW2"/>
<dbReference type="GO" id="GO:0034203">
    <property type="term" value="P:glycolipid translocation"/>
    <property type="evidence" value="ECO:0007669"/>
    <property type="project" value="TreeGrafter"/>
</dbReference>
<dbReference type="GO" id="GO:0005789">
    <property type="term" value="C:endoplasmic reticulum membrane"/>
    <property type="evidence" value="ECO:0007669"/>
    <property type="project" value="UniProtKB-SubCell"/>
</dbReference>
<feature type="transmembrane region" description="Helical" evidence="10">
    <location>
        <begin position="193"/>
        <end position="214"/>
    </location>
</feature>
<feature type="transmembrane region" description="Helical" evidence="10">
    <location>
        <begin position="388"/>
        <end position="411"/>
    </location>
</feature>
<evidence type="ECO:0000256" key="4">
    <source>
        <dbReference type="ARBA" id="ARBA00022692"/>
    </source>
</evidence>
<keyword evidence="5 10" id="KW-0256">Endoplasmic reticulum</keyword>
<evidence type="ECO:0000256" key="6">
    <source>
        <dbReference type="ARBA" id="ARBA00022989"/>
    </source>
</evidence>
<dbReference type="Pfam" id="PF04506">
    <property type="entry name" value="Rft-1"/>
    <property type="match status" value="1"/>
</dbReference>
<comment type="caution">
    <text evidence="10">Lacks conserved residue(s) required for the propagation of feature annotation.</text>
</comment>
<reference evidence="13" key="1">
    <citation type="submission" date="2020-06" db="EMBL/GenBank/DDBJ databases">
        <title>A chromosome-scale genome assembly of Talaromyces rugulosus W13939.</title>
        <authorList>
            <person name="Wang B."/>
            <person name="Guo L."/>
            <person name="Ye K."/>
            <person name="Wang L."/>
        </authorList>
    </citation>
    <scope>NUCLEOTIDE SEQUENCE [LARGE SCALE GENOMIC DNA]</scope>
    <source>
        <strain evidence="13">W13939</strain>
    </source>
</reference>
<evidence type="ECO:0000256" key="9">
    <source>
        <dbReference type="ARBA" id="ARBA00045912"/>
    </source>
</evidence>
<dbReference type="InterPro" id="IPR007594">
    <property type="entry name" value="RFT1"/>
</dbReference>
<evidence type="ECO:0000256" key="7">
    <source>
        <dbReference type="ARBA" id="ARBA00023136"/>
    </source>
</evidence>
<feature type="region of interest" description="Disordered" evidence="11">
    <location>
        <begin position="86"/>
        <end position="116"/>
    </location>
</feature>
<keyword evidence="13" id="KW-1185">Reference proteome</keyword>
<keyword evidence="10" id="KW-0813">Transport</keyword>
<name>A0A7H8QXW2_TALRU</name>
<feature type="transmembrane region" description="Helical" evidence="10">
    <location>
        <begin position="423"/>
        <end position="444"/>
    </location>
</feature>
<dbReference type="KEGG" id="trg:TRUGW13939_06088"/>
<dbReference type="PANTHER" id="PTHR13117:SF5">
    <property type="entry name" value="PROTEIN RFT1 HOMOLOG"/>
    <property type="match status" value="1"/>
</dbReference>
<evidence type="ECO:0000256" key="2">
    <source>
        <dbReference type="ARBA" id="ARBA00004922"/>
    </source>
</evidence>
<evidence type="ECO:0000256" key="3">
    <source>
        <dbReference type="ARBA" id="ARBA00010288"/>
    </source>
</evidence>
<organism evidence="12 13">
    <name type="scientific">Talaromyces rugulosus</name>
    <name type="common">Penicillium rugulosum</name>
    <dbReference type="NCBI Taxonomy" id="121627"/>
    <lineage>
        <taxon>Eukaryota</taxon>
        <taxon>Fungi</taxon>
        <taxon>Dikarya</taxon>
        <taxon>Ascomycota</taxon>
        <taxon>Pezizomycotina</taxon>
        <taxon>Eurotiomycetes</taxon>
        <taxon>Eurotiomycetidae</taxon>
        <taxon>Eurotiales</taxon>
        <taxon>Trichocomaceae</taxon>
        <taxon>Talaromyces</taxon>
        <taxon>Talaromyces sect. Islandici</taxon>
    </lineage>
</organism>
<dbReference type="PANTHER" id="PTHR13117">
    <property type="entry name" value="ENDOPLASMIC RETICULUM MULTISPAN TRANSMEMBRANE PROTEIN-RELATED"/>
    <property type="match status" value="1"/>
</dbReference>
<protein>
    <recommendedName>
        <fullName evidence="8 10">Man(5)GlcNAc(2)-PP-dolichol translocation protein RFT1</fullName>
    </recommendedName>
</protein>
<feature type="transmembrane region" description="Helical" evidence="10">
    <location>
        <begin position="548"/>
        <end position="567"/>
    </location>
</feature>
<dbReference type="OrthoDB" id="9979195at2759"/>
<evidence type="ECO:0000313" key="13">
    <source>
        <dbReference type="Proteomes" id="UP000509510"/>
    </source>
</evidence>
<keyword evidence="4 10" id="KW-0812">Transmembrane</keyword>
<comment type="function">
    <text evidence="9 10">Intramembrane glycolipid transporter that operates in the biosynthetic pathway of dolichol-linked oligosaccharides, the glycan precursors employed in protein asparagine (N)-glycosylation. The sequential addition of sugars to dolichol pyrophosphate produces dolichol-linked oligosaccharides containing fourteen sugars, including two GlcNAcs, nine mannoses and three glucoses. Once assembled, the oligosaccharide is transferred from the lipid to nascent proteins by oligosaccharyltransferases. The assembly of dolichol-linked oligosaccharides begins on the cytosolic side of the endoplasmic reticulum membrane and finishes in its lumen. RFT1 could mediate the translocation of the cytosolically oriented intermediate DolPP-GlcNAc2Man5, produced by ALG11, into the ER lumen where dolichol-linked oligosaccharides assembly continues. However, the intramembrane lipid transporter activity could not be confirmed in vitro.</text>
</comment>
<evidence type="ECO:0000256" key="1">
    <source>
        <dbReference type="ARBA" id="ARBA00004477"/>
    </source>
</evidence>
<dbReference type="GO" id="GO:0006488">
    <property type="term" value="P:dolichol-linked oligosaccharide biosynthetic process"/>
    <property type="evidence" value="ECO:0007669"/>
    <property type="project" value="InterPro"/>
</dbReference>
<keyword evidence="6 10" id="KW-1133">Transmembrane helix</keyword>
<comment type="subcellular location">
    <subcellularLocation>
        <location evidence="1 10">Endoplasmic reticulum membrane</location>
        <topology evidence="1 10">Multi-pass membrane protein</topology>
    </subcellularLocation>
</comment>
<feature type="compositionally biased region" description="Basic and acidic residues" evidence="11">
    <location>
        <begin position="89"/>
        <end position="113"/>
    </location>
</feature>
<feature type="transmembrane region" description="Helical" evidence="10">
    <location>
        <begin position="158"/>
        <end position="181"/>
    </location>
</feature>
<dbReference type="RefSeq" id="XP_035345138.1">
    <property type="nucleotide sequence ID" value="XM_035489245.1"/>
</dbReference>
<feature type="transmembrane region" description="Helical" evidence="10">
    <location>
        <begin position="484"/>
        <end position="504"/>
    </location>
</feature>
<dbReference type="EMBL" id="CP055900">
    <property type="protein sequence ID" value="QKX58960.1"/>
    <property type="molecule type" value="Genomic_DNA"/>
</dbReference>